<evidence type="ECO:0000256" key="3">
    <source>
        <dbReference type="ARBA" id="ARBA00022741"/>
    </source>
</evidence>
<evidence type="ECO:0000256" key="5">
    <source>
        <dbReference type="SAM" id="MobiDB-lite"/>
    </source>
</evidence>
<dbReference type="SMART" id="SM00382">
    <property type="entry name" value="AAA"/>
    <property type="match status" value="1"/>
</dbReference>
<dbReference type="InterPro" id="IPR003439">
    <property type="entry name" value="ABC_transporter-like_ATP-bd"/>
</dbReference>
<keyword evidence="8" id="KW-1185">Reference proteome</keyword>
<dbReference type="EMBL" id="CP031320">
    <property type="protein sequence ID" value="AXK37564.1"/>
    <property type="molecule type" value="Genomic_DNA"/>
</dbReference>
<name>A0A345Y0Z8_9ACTN</name>
<feature type="region of interest" description="Disordered" evidence="5">
    <location>
        <begin position="258"/>
        <end position="298"/>
    </location>
</feature>
<dbReference type="GO" id="GO:0055085">
    <property type="term" value="P:transmembrane transport"/>
    <property type="evidence" value="ECO:0007669"/>
    <property type="project" value="UniProtKB-ARBA"/>
</dbReference>
<organism evidence="7 8">
    <name type="scientific">Streptomyces armeniacus</name>
    <dbReference type="NCBI Taxonomy" id="83291"/>
    <lineage>
        <taxon>Bacteria</taxon>
        <taxon>Bacillati</taxon>
        <taxon>Actinomycetota</taxon>
        <taxon>Actinomycetes</taxon>
        <taxon>Kitasatosporales</taxon>
        <taxon>Streptomycetaceae</taxon>
        <taxon>Streptomyces</taxon>
    </lineage>
</organism>
<feature type="domain" description="ABC transporter" evidence="6">
    <location>
        <begin position="10"/>
        <end position="258"/>
    </location>
</feature>
<dbReference type="InterPro" id="IPR003593">
    <property type="entry name" value="AAA+_ATPase"/>
</dbReference>
<dbReference type="InterPro" id="IPR050319">
    <property type="entry name" value="ABC_transp_ATP-bind"/>
</dbReference>
<evidence type="ECO:0000256" key="2">
    <source>
        <dbReference type="ARBA" id="ARBA00022448"/>
    </source>
</evidence>
<proteinExistence type="inferred from homology"/>
<dbReference type="GO" id="GO:0015833">
    <property type="term" value="P:peptide transport"/>
    <property type="evidence" value="ECO:0007669"/>
    <property type="project" value="InterPro"/>
</dbReference>
<reference evidence="7 8" key="1">
    <citation type="submission" date="2018-07" db="EMBL/GenBank/DDBJ databases">
        <title>Draft genome of the type strain Streptomyces armeniacus ATCC 15676.</title>
        <authorList>
            <person name="Labana P."/>
            <person name="Gosse J.T."/>
            <person name="Boddy C.N."/>
        </authorList>
    </citation>
    <scope>NUCLEOTIDE SEQUENCE [LARGE SCALE GENOMIC DNA]</scope>
    <source>
        <strain evidence="7 8">ATCC 15676</strain>
    </source>
</reference>
<keyword evidence="3" id="KW-0547">Nucleotide-binding</keyword>
<dbReference type="GO" id="GO:0016887">
    <property type="term" value="F:ATP hydrolysis activity"/>
    <property type="evidence" value="ECO:0007669"/>
    <property type="project" value="InterPro"/>
</dbReference>
<dbReference type="PANTHER" id="PTHR43776:SF7">
    <property type="entry name" value="D,D-DIPEPTIDE TRANSPORT ATP-BINDING PROTEIN DDPF-RELATED"/>
    <property type="match status" value="1"/>
</dbReference>
<evidence type="ECO:0000256" key="4">
    <source>
        <dbReference type="ARBA" id="ARBA00022840"/>
    </source>
</evidence>
<dbReference type="PROSITE" id="PS50893">
    <property type="entry name" value="ABC_TRANSPORTER_2"/>
    <property type="match status" value="1"/>
</dbReference>
<dbReference type="Gene3D" id="3.40.50.300">
    <property type="entry name" value="P-loop containing nucleotide triphosphate hydrolases"/>
    <property type="match status" value="1"/>
</dbReference>
<dbReference type="FunFam" id="3.40.50.300:FF:000016">
    <property type="entry name" value="Oligopeptide ABC transporter ATP-binding component"/>
    <property type="match status" value="1"/>
</dbReference>
<gene>
    <name evidence="7" type="ORF">DVA86_22565</name>
</gene>
<dbReference type="InterPro" id="IPR013563">
    <property type="entry name" value="Oligopep_ABC_C"/>
</dbReference>
<dbReference type="SUPFAM" id="SSF52540">
    <property type="entry name" value="P-loop containing nucleoside triphosphate hydrolases"/>
    <property type="match status" value="1"/>
</dbReference>
<dbReference type="InterPro" id="IPR017871">
    <property type="entry name" value="ABC_transporter-like_CS"/>
</dbReference>
<keyword evidence="4 7" id="KW-0067">ATP-binding</keyword>
<dbReference type="GO" id="GO:0005524">
    <property type="term" value="F:ATP binding"/>
    <property type="evidence" value="ECO:0007669"/>
    <property type="project" value="UniProtKB-KW"/>
</dbReference>
<dbReference type="Pfam" id="PF08352">
    <property type="entry name" value="oligo_HPY"/>
    <property type="match status" value="1"/>
</dbReference>
<dbReference type="PANTHER" id="PTHR43776">
    <property type="entry name" value="TRANSPORT ATP-BINDING PROTEIN"/>
    <property type="match status" value="1"/>
</dbReference>
<dbReference type="PROSITE" id="PS00211">
    <property type="entry name" value="ABC_TRANSPORTER_1"/>
    <property type="match status" value="1"/>
</dbReference>
<dbReference type="InterPro" id="IPR027417">
    <property type="entry name" value="P-loop_NTPase"/>
</dbReference>
<evidence type="ECO:0000313" key="7">
    <source>
        <dbReference type="EMBL" id="AXK37564.1"/>
    </source>
</evidence>
<feature type="region of interest" description="Disordered" evidence="5">
    <location>
        <begin position="311"/>
        <end position="336"/>
    </location>
</feature>
<evidence type="ECO:0000256" key="1">
    <source>
        <dbReference type="ARBA" id="ARBA00005417"/>
    </source>
</evidence>
<keyword evidence="2" id="KW-0813">Transport</keyword>
<evidence type="ECO:0000313" key="8">
    <source>
        <dbReference type="Proteomes" id="UP000254425"/>
    </source>
</evidence>
<dbReference type="CDD" id="cd03257">
    <property type="entry name" value="ABC_NikE_OppD_transporters"/>
    <property type="match status" value="1"/>
</dbReference>
<sequence length="336" mass="36322">MKTATGTPLLEARGLVKHYSAGLGRRRATVRAVDGVDLVLRERSTLGLVGESGCGKSTLVRLLMAVEQPTAGTVRLGDRELLALPRAELRRRRRDIQMVMQDPYAALNPRMTAGEIVREPLDIHGDLVPSAQRPARVRELLEMVGLDAGHAGRRPHQFSGGQLQRIGIARALALRPRVLVCDEPVSALDVSVQAQVITLLRELQREFGLSIVFIAHDLAVVRQIADEVAVMYLGRIVEQGSRDTVYAAPAHPYTRALLSAAPDPDPRNRAGGGPGGGRIVLEGDPPDPSSPPGGCPFHTRCWKRQDVCTRERPPLEPAGPGRGRAACHFPEPAAAE</sequence>
<protein>
    <submittedName>
        <fullName evidence="7">ATP-binding cassette domain-containing protein</fullName>
    </submittedName>
</protein>
<dbReference type="Pfam" id="PF00005">
    <property type="entry name" value="ABC_tran"/>
    <property type="match status" value="1"/>
</dbReference>
<dbReference type="KEGG" id="sarm:DVA86_22565"/>
<dbReference type="AlphaFoldDB" id="A0A345Y0Z8"/>
<dbReference type="NCBIfam" id="TIGR01727">
    <property type="entry name" value="oligo_HPY"/>
    <property type="match status" value="1"/>
</dbReference>
<accession>A0A345Y0Z8</accession>
<dbReference type="Proteomes" id="UP000254425">
    <property type="component" value="Chromosome"/>
</dbReference>
<comment type="similarity">
    <text evidence="1">Belongs to the ABC transporter superfamily.</text>
</comment>
<evidence type="ECO:0000259" key="6">
    <source>
        <dbReference type="PROSITE" id="PS50893"/>
    </source>
</evidence>